<keyword evidence="1" id="KW-0732">Signal</keyword>
<dbReference type="OrthoDB" id="5959004at2"/>
<dbReference type="RefSeq" id="WP_114824652.1">
    <property type="nucleotide sequence ID" value="NZ_QQSY01000002.1"/>
</dbReference>
<feature type="chain" id="PRO_5017026196" evidence="1">
    <location>
        <begin position="19"/>
        <end position="90"/>
    </location>
</feature>
<organism evidence="2 3">
    <name type="scientific">Dyella solisilvae</name>
    <dbReference type="NCBI Taxonomy" id="1920168"/>
    <lineage>
        <taxon>Bacteria</taxon>
        <taxon>Pseudomonadati</taxon>
        <taxon>Pseudomonadota</taxon>
        <taxon>Gammaproteobacteria</taxon>
        <taxon>Lysobacterales</taxon>
        <taxon>Rhodanobacteraceae</taxon>
        <taxon>Dyella</taxon>
    </lineage>
</organism>
<evidence type="ECO:0000313" key="3">
    <source>
        <dbReference type="Proteomes" id="UP000254711"/>
    </source>
</evidence>
<feature type="signal peptide" evidence="1">
    <location>
        <begin position="1"/>
        <end position="18"/>
    </location>
</feature>
<dbReference type="EMBL" id="QQSY01000002">
    <property type="protein sequence ID" value="RDI98562.1"/>
    <property type="molecule type" value="Genomic_DNA"/>
</dbReference>
<name>A0A370K7F6_9GAMM</name>
<reference evidence="2 3" key="1">
    <citation type="submission" date="2018-07" db="EMBL/GenBank/DDBJ databases">
        <title>Dyella solisilvae sp. nov., isolated from the pine and broad-leaved mixed forest soil.</title>
        <authorList>
            <person name="Gao Z."/>
            <person name="Qiu L."/>
        </authorList>
    </citation>
    <scope>NUCLEOTIDE SEQUENCE [LARGE SCALE GENOMIC DNA]</scope>
    <source>
        <strain evidence="2 3">DHG54</strain>
    </source>
</reference>
<accession>A0A370K7F6</accession>
<proteinExistence type="predicted"/>
<sequence>MRRLLAVLLMSLSVAAHAGNTFRVGNSVLTVGDSAARVMQLMGQPDYKEPVESDFGGFRGERWQYMRDNGHVVTITILSGRIYDIQDRTR</sequence>
<gene>
    <name evidence="2" type="ORF">DVT68_08510</name>
</gene>
<keyword evidence="3" id="KW-1185">Reference proteome</keyword>
<comment type="caution">
    <text evidence="2">The sequence shown here is derived from an EMBL/GenBank/DDBJ whole genome shotgun (WGS) entry which is preliminary data.</text>
</comment>
<dbReference type="AlphaFoldDB" id="A0A370K7F6"/>
<protein>
    <submittedName>
        <fullName evidence="2">DUF2845 domain-containing protein</fullName>
    </submittedName>
</protein>
<evidence type="ECO:0000313" key="2">
    <source>
        <dbReference type="EMBL" id="RDI98562.1"/>
    </source>
</evidence>
<dbReference type="Proteomes" id="UP000254711">
    <property type="component" value="Unassembled WGS sequence"/>
</dbReference>
<evidence type="ECO:0000256" key="1">
    <source>
        <dbReference type="SAM" id="SignalP"/>
    </source>
</evidence>